<dbReference type="PANTHER" id="PTHR37019:SF2">
    <property type="entry name" value="EXPERA DOMAIN-CONTAINING PROTEIN"/>
    <property type="match status" value="1"/>
</dbReference>
<dbReference type="InterPro" id="IPR056121">
    <property type="entry name" value="DUF7704"/>
</dbReference>
<feature type="transmembrane region" description="Helical" evidence="1">
    <location>
        <begin position="109"/>
        <end position="130"/>
    </location>
</feature>
<gene>
    <name evidence="3" type="ORF">CALCODRAFT_427137</name>
</gene>
<sequence>MSTATATPQARPQGSFPALPHPYRFLFIGLEPASLFLPFFLALLYPAWFQHQLIPSTAPAPPIGPREVMAIWQLGNCYGLLGLISSFVFRAVRDTLKDNPWAQERIVAASLSALAVADITHILITLLALPPDIRFDIAKWNAMTWGNVPTVVVLFAGRMAWFAGIGRTTYLKQKVA</sequence>
<keyword evidence="1" id="KW-0472">Membrane</keyword>
<keyword evidence="1" id="KW-1133">Transmembrane helix</keyword>
<keyword evidence="4" id="KW-1185">Reference proteome</keyword>
<dbReference type="InParanoid" id="A0A165JGM4"/>
<dbReference type="AlphaFoldDB" id="A0A165JGM4"/>
<proteinExistence type="predicted"/>
<evidence type="ECO:0000313" key="4">
    <source>
        <dbReference type="Proteomes" id="UP000076842"/>
    </source>
</evidence>
<evidence type="ECO:0000313" key="3">
    <source>
        <dbReference type="EMBL" id="KZT61810.1"/>
    </source>
</evidence>
<dbReference type="EMBL" id="KV423920">
    <property type="protein sequence ID" value="KZT61810.1"/>
    <property type="molecule type" value="Genomic_DNA"/>
</dbReference>
<reference evidence="3 4" key="1">
    <citation type="journal article" date="2016" name="Mol. Biol. Evol.">
        <title>Comparative Genomics of Early-Diverging Mushroom-Forming Fungi Provides Insights into the Origins of Lignocellulose Decay Capabilities.</title>
        <authorList>
            <person name="Nagy L.G."/>
            <person name="Riley R."/>
            <person name="Tritt A."/>
            <person name="Adam C."/>
            <person name="Daum C."/>
            <person name="Floudas D."/>
            <person name="Sun H."/>
            <person name="Yadav J.S."/>
            <person name="Pangilinan J."/>
            <person name="Larsson K.H."/>
            <person name="Matsuura K."/>
            <person name="Barry K."/>
            <person name="Labutti K."/>
            <person name="Kuo R."/>
            <person name="Ohm R.A."/>
            <person name="Bhattacharya S.S."/>
            <person name="Shirouzu T."/>
            <person name="Yoshinaga Y."/>
            <person name="Martin F.M."/>
            <person name="Grigoriev I.V."/>
            <person name="Hibbett D.S."/>
        </authorList>
    </citation>
    <scope>NUCLEOTIDE SEQUENCE [LARGE SCALE GENOMIC DNA]</scope>
    <source>
        <strain evidence="3 4">HHB12733</strain>
    </source>
</reference>
<dbReference type="Proteomes" id="UP000076842">
    <property type="component" value="Unassembled WGS sequence"/>
</dbReference>
<feature type="transmembrane region" description="Helical" evidence="1">
    <location>
        <begin position="69"/>
        <end position="89"/>
    </location>
</feature>
<evidence type="ECO:0000259" key="2">
    <source>
        <dbReference type="Pfam" id="PF24803"/>
    </source>
</evidence>
<protein>
    <recommendedName>
        <fullName evidence="2">DUF7704 domain-containing protein</fullName>
    </recommendedName>
</protein>
<dbReference type="Pfam" id="PF24803">
    <property type="entry name" value="DUF7704"/>
    <property type="match status" value="1"/>
</dbReference>
<name>A0A165JGM4_9BASI</name>
<dbReference type="STRING" id="1353952.A0A165JGM4"/>
<dbReference type="PANTHER" id="PTHR37019">
    <property type="entry name" value="CHROMOSOME 1, WHOLE GENOME SHOTGUN SEQUENCE"/>
    <property type="match status" value="1"/>
</dbReference>
<feature type="domain" description="DUF7704" evidence="2">
    <location>
        <begin position="18"/>
        <end position="165"/>
    </location>
</feature>
<evidence type="ECO:0000256" key="1">
    <source>
        <dbReference type="SAM" id="Phobius"/>
    </source>
</evidence>
<feature type="transmembrane region" description="Helical" evidence="1">
    <location>
        <begin position="142"/>
        <end position="164"/>
    </location>
</feature>
<organism evidence="3 4">
    <name type="scientific">Calocera cornea HHB12733</name>
    <dbReference type="NCBI Taxonomy" id="1353952"/>
    <lineage>
        <taxon>Eukaryota</taxon>
        <taxon>Fungi</taxon>
        <taxon>Dikarya</taxon>
        <taxon>Basidiomycota</taxon>
        <taxon>Agaricomycotina</taxon>
        <taxon>Dacrymycetes</taxon>
        <taxon>Dacrymycetales</taxon>
        <taxon>Dacrymycetaceae</taxon>
        <taxon>Calocera</taxon>
    </lineage>
</organism>
<accession>A0A165JGM4</accession>
<feature type="transmembrane region" description="Helical" evidence="1">
    <location>
        <begin position="25"/>
        <end position="49"/>
    </location>
</feature>
<dbReference type="OrthoDB" id="2937326at2759"/>
<keyword evidence="1" id="KW-0812">Transmembrane</keyword>